<dbReference type="InterPro" id="IPR044770">
    <property type="entry name" value="MFS_spinster-like"/>
</dbReference>
<feature type="transmembrane region" description="Helical" evidence="6">
    <location>
        <begin position="281"/>
        <end position="301"/>
    </location>
</feature>
<dbReference type="Pfam" id="PF07690">
    <property type="entry name" value="MFS_1"/>
    <property type="match status" value="1"/>
</dbReference>
<keyword evidence="2" id="KW-0813">Transport</keyword>
<feature type="transmembrane region" description="Helical" evidence="6">
    <location>
        <begin position="7"/>
        <end position="27"/>
    </location>
</feature>
<keyword evidence="9" id="KW-1185">Reference proteome</keyword>
<dbReference type="InterPro" id="IPR036259">
    <property type="entry name" value="MFS_trans_sf"/>
</dbReference>
<feature type="transmembrane region" description="Helical" evidence="6">
    <location>
        <begin position="163"/>
        <end position="183"/>
    </location>
</feature>
<dbReference type="PANTHER" id="PTHR23505">
    <property type="entry name" value="SPINSTER"/>
    <property type="match status" value="1"/>
</dbReference>
<evidence type="ECO:0000256" key="2">
    <source>
        <dbReference type="ARBA" id="ARBA00022448"/>
    </source>
</evidence>
<dbReference type="Gene3D" id="1.20.1250.20">
    <property type="entry name" value="MFS general substrate transporter like domains"/>
    <property type="match status" value="1"/>
</dbReference>
<evidence type="ECO:0000313" key="9">
    <source>
        <dbReference type="Proteomes" id="UP000706039"/>
    </source>
</evidence>
<keyword evidence="4 6" id="KW-1133">Transmembrane helix</keyword>
<dbReference type="SUPFAM" id="SSF103473">
    <property type="entry name" value="MFS general substrate transporter"/>
    <property type="match status" value="1"/>
</dbReference>
<evidence type="ECO:0000259" key="7">
    <source>
        <dbReference type="PROSITE" id="PS50850"/>
    </source>
</evidence>
<dbReference type="EMBL" id="JAINVV010000011">
    <property type="protein sequence ID" value="MBY8825341.1"/>
    <property type="molecule type" value="Genomic_DNA"/>
</dbReference>
<feature type="transmembrane region" description="Helical" evidence="6">
    <location>
        <begin position="307"/>
        <end position="329"/>
    </location>
</feature>
<evidence type="ECO:0000256" key="3">
    <source>
        <dbReference type="ARBA" id="ARBA00022692"/>
    </source>
</evidence>
<name>A0ABS7PVF5_9SPHN</name>
<comment type="subcellular location">
    <subcellularLocation>
        <location evidence="1">Membrane</location>
        <topology evidence="1">Multi-pass membrane protein</topology>
    </subcellularLocation>
</comment>
<evidence type="ECO:0000256" key="1">
    <source>
        <dbReference type="ARBA" id="ARBA00004141"/>
    </source>
</evidence>
<keyword evidence="3 6" id="KW-0812">Transmembrane</keyword>
<organism evidence="8 9">
    <name type="scientific">Sphingomonas colocasiae</name>
    <dbReference type="NCBI Taxonomy" id="1848973"/>
    <lineage>
        <taxon>Bacteria</taxon>
        <taxon>Pseudomonadati</taxon>
        <taxon>Pseudomonadota</taxon>
        <taxon>Alphaproteobacteria</taxon>
        <taxon>Sphingomonadales</taxon>
        <taxon>Sphingomonadaceae</taxon>
        <taxon>Sphingomonas</taxon>
    </lineage>
</organism>
<feature type="transmembrane region" description="Helical" evidence="6">
    <location>
        <begin position="75"/>
        <end position="95"/>
    </location>
</feature>
<evidence type="ECO:0000256" key="5">
    <source>
        <dbReference type="ARBA" id="ARBA00023136"/>
    </source>
</evidence>
<comment type="caution">
    <text evidence="8">The sequence shown here is derived from an EMBL/GenBank/DDBJ whole genome shotgun (WGS) entry which is preliminary data.</text>
</comment>
<feature type="transmembrane region" description="Helical" evidence="6">
    <location>
        <begin position="135"/>
        <end position="157"/>
    </location>
</feature>
<feature type="transmembrane region" description="Helical" evidence="6">
    <location>
        <begin position="47"/>
        <end position="68"/>
    </location>
</feature>
<gene>
    <name evidence="8" type="ORF">K7G82_23760</name>
</gene>
<sequence length="416" mass="43773">MKTARGYGFLLLSAIVYAVNIIDRQLLPLMAEAVRKDIALSDWQMGLLTGISFAAFYAIFTLPIAWIADSGNRRNLVAICLGVFSLATAACGFVQNFAQLVLARMAVAIGEAGTTPASLSMLADTFPDRKGFASGAFTAGGNLGLLGGVLLVSGLASQMGWRATFAITGLLGIVTAAIYMLVVREPVRLSPVVRQDYRQVLRRLGSHSSFRLATLSMIGILFFTNATGAWTPAFLARAHGLSIAQAGLFVGLTSGLIGMICVLLTGPLIDRLARRDLRWMGWLPAIALAIMIASMAIGVRIEDTRIALPILAIAPCLALVPPTCIFAVLQTAVPAGLRASATAMLFLAANLLGMGIGPTLVGALSSYWETSSALSLRPALFYGIAPSMIGVVACLLLARTIARDVRALSDEMPASA</sequence>
<dbReference type="InterPro" id="IPR011701">
    <property type="entry name" value="MFS"/>
</dbReference>
<protein>
    <submittedName>
        <fullName evidence="8">MFS transporter</fullName>
    </submittedName>
</protein>
<evidence type="ECO:0000313" key="8">
    <source>
        <dbReference type="EMBL" id="MBY8825341.1"/>
    </source>
</evidence>
<feature type="domain" description="Major facilitator superfamily (MFS) profile" evidence="7">
    <location>
        <begin position="9"/>
        <end position="402"/>
    </location>
</feature>
<dbReference type="PANTHER" id="PTHR23505:SF79">
    <property type="entry name" value="PROTEIN SPINSTER"/>
    <property type="match status" value="1"/>
</dbReference>
<evidence type="ECO:0000256" key="4">
    <source>
        <dbReference type="ARBA" id="ARBA00022989"/>
    </source>
</evidence>
<dbReference type="Proteomes" id="UP000706039">
    <property type="component" value="Unassembled WGS sequence"/>
</dbReference>
<reference evidence="8 9" key="1">
    <citation type="submission" date="2021-08" db="EMBL/GenBank/DDBJ databases">
        <authorList>
            <person name="Tuo L."/>
        </authorList>
    </citation>
    <scope>NUCLEOTIDE SEQUENCE [LARGE SCALE GENOMIC DNA]</scope>
    <source>
        <strain evidence="8 9">JCM 31229</strain>
    </source>
</reference>
<feature type="transmembrane region" description="Helical" evidence="6">
    <location>
        <begin position="243"/>
        <end position="269"/>
    </location>
</feature>
<evidence type="ECO:0000256" key="6">
    <source>
        <dbReference type="SAM" id="Phobius"/>
    </source>
</evidence>
<proteinExistence type="predicted"/>
<feature type="transmembrane region" description="Helical" evidence="6">
    <location>
        <begin position="379"/>
        <end position="398"/>
    </location>
</feature>
<dbReference type="RefSeq" id="WP_222992430.1">
    <property type="nucleotide sequence ID" value="NZ_JAINVV010000011.1"/>
</dbReference>
<dbReference type="InterPro" id="IPR020846">
    <property type="entry name" value="MFS_dom"/>
</dbReference>
<feature type="transmembrane region" description="Helical" evidence="6">
    <location>
        <begin position="204"/>
        <end position="223"/>
    </location>
</feature>
<dbReference type="PROSITE" id="PS50850">
    <property type="entry name" value="MFS"/>
    <property type="match status" value="1"/>
</dbReference>
<keyword evidence="5 6" id="KW-0472">Membrane</keyword>
<feature type="transmembrane region" description="Helical" evidence="6">
    <location>
        <begin position="341"/>
        <end position="367"/>
    </location>
</feature>
<accession>A0ABS7PVF5</accession>